<accession>A0A838ZSA9</accession>
<comment type="caution">
    <text evidence="1">The sequence shown here is derived from an EMBL/GenBank/DDBJ whole genome shotgun (WGS) entry which is preliminary data.</text>
</comment>
<dbReference type="Proteomes" id="UP000552241">
    <property type="component" value="Unassembled WGS sequence"/>
</dbReference>
<reference evidence="1 2" key="1">
    <citation type="submission" date="2020-07" db="EMBL/GenBank/DDBJ databases">
        <title>Moheibacter lacus sp. nov., a member of the family Flavobacteriaceae isolated from freshwater lake sediment.</title>
        <authorList>
            <person name="Liu Y."/>
        </authorList>
    </citation>
    <scope>NUCLEOTIDE SEQUENCE [LARGE SCALE GENOMIC DNA]</scope>
    <source>
        <strain evidence="1 2">BDHS18</strain>
    </source>
</reference>
<dbReference type="EMBL" id="JACDZE010000001">
    <property type="protein sequence ID" value="MBA5629249.1"/>
    <property type="molecule type" value="Genomic_DNA"/>
</dbReference>
<sequence>MKNLLFAVFSIIGGILFSQVGIGLPTNYTPTESLEVNGTFQLHPDNELYFENIGAYTGTSGNSLLMVKNLTTNTLNKFDPEVMPFSAITFVPYHFDNVSPHGLHDYDTGISATNFYLTIGGFFVLTDSGGTSIFVDGSASQFPLYSARAFVQNGTWHLKFDLNNNRQFEHNVDIYLNVSVYYNAFLTKTNSTRMVDMSGSATGTTPAPDGAIN</sequence>
<dbReference type="RefSeq" id="WP_182042811.1">
    <property type="nucleotide sequence ID" value="NZ_JACDZE010000001.1"/>
</dbReference>
<evidence type="ECO:0000313" key="1">
    <source>
        <dbReference type="EMBL" id="MBA5629249.1"/>
    </source>
</evidence>
<keyword evidence="2" id="KW-1185">Reference proteome</keyword>
<proteinExistence type="predicted"/>
<protein>
    <submittedName>
        <fullName evidence="1">Uncharacterized protein</fullName>
    </submittedName>
</protein>
<evidence type="ECO:0000313" key="2">
    <source>
        <dbReference type="Proteomes" id="UP000552241"/>
    </source>
</evidence>
<gene>
    <name evidence="1" type="ORF">HU137_05630</name>
</gene>
<dbReference type="AlphaFoldDB" id="A0A838ZSA9"/>
<name>A0A838ZSA9_9FLAO</name>
<organism evidence="1 2">
    <name type="scientific">Moheibacter lacus</name>
    <dbReference type="NCBI Taxonomy" id="2745851"/>
    <lineage>
        <taxon>Bacteria</taxon>
        <taxon>Pseudomonadati</taxon>
        <taxon>Bacteroidota</taxon>
        <taxon>Flavobacteriia</taxon>
        <taxon>Flavobacteriales</taxon>
        <taxon>Weeksellaceae</taxon>
        <taxon>Moheibacter</taxon>
    </lineage>
</organism>